<dbReference type="PROSITE" id="PS51257">
    <property type="entry name" value="PROKAR_LIPOPROTEIN"/>
    <property type="match status" value="1"/>
</dbReference>
<reference evidence="2" key="2">
    <citation type="journal article" date="2021" name="PeerJ">
        <title>Extensive microbial diversity within the chicken gut microbiome revealed by metagenomics and culture.</title>
        <authorList>
            <person name="Gilroy R."/>
            <person name="Ravi A."/>
            <person name="Getino M."/>
            <person name="Pursley I."/>
            <person name="Horton D.L."/>
            <person name="Alikhan N.F."/>
            <person name="Baker D."/>
            <person name="Gharbi K."/>
            <person name="Hall N."/>
            <person name="Watson M."/>
            <person name="Adriaenssens E.M."/>
            <person name="Foster-Nyarko E."/>
            <person name="Jarju S."/>
            <person name="Secka A."/>
            <person name="Antonio M."/>
            <person name="Oren A."/>
            <person name="Chaudhuri R.R."/>
            <person name="La Ragione R."/>
            <person name="Hildebrand F."/>
            <person name="Pallen M.J."/>
        </authorList>
    </citation>
    <scope>NUCLEOTIDE SEQUENCE</scope>
    <source>
        <strain evidence="2">B1-3475</strain>
    </source>
</reference>
<reference evidence="2" key="1">
    <citation type="submission" date="2020-10" db="EMBL/GenBank/DDBJ databases">
        <authorList>
            <person name="Gilroy R."/>
        </authorList>
    </citation>
    <scope>NUCLEOTIDE SEQUENCE</scope>
    <source>
        <strain evidence="2">B1-3475</strain>
    </source>
</reference>
<comment type="caution">
    <text evidence="2">The sequence shown here is derived from an EMBL/GenBank/DDBJ whole genome shotgun (WGS) entry which is preliminary data.</text>
</comment>
<dbReference type="Gene3D" id="2.60.40.10">
    <property type="entry name" value="Immunoglobulins"/>
    <property type="match status" value="1"/>
</dbReference>
<dbReference type="SUPFAM" id="SSF49299">
    <property type="entry name" value="PKD domain"/>
    <property type="match status" value="2"/>
</dbReference>
<dbReference type="InterPro" id="IPR013783">
    <property type="entry name" value="Ig-like_fold"/>
</dbReference>
<dbReference type="Proteomes" id="UP000823617">
    <property type="component" value="Unassembled WGS sequence"/>
</dbReference>
<dbReference type="SMART" id="SM00089">
    <property type="entry name" value="PKD"/>
    <property type="match status" value="1"/>
</dbReference>
<evidence type="ECO:0000313" key="3">
    <source>
        <dbReference type="Proteomes" id="UP000823617"/>
    </source>
</evidence>
<protein>
    <submittedName>
        <fullName evidence="2">PKD domain-containing protein</fullName>
    </submittedName>
</protein>
<dbReference type="EMBL" id="JADIMK010000030">
    <property type="protein sequence ID" value="MBO8455402.1"/>
    <property type="molecule type" value="Genomic_DNA"/>
</dbReference>
<dbReference type="InterPro" id="IPR022409">
    <property type="entry name" value="PKD/Chitinase_dom"/>
</dbReference>
<dbReference type="PROSITE" id="PS50093">
    <property type="entry name" value="PKD"/>
    <property type="match status" value="1"/>
</dbReference>
<dbReference type="CDD" id="cd00146">
    <property type="entry name" value="PKD"/>
    <property type="match status" value="1"/>
</dbReference>
<dbReference type="InterPro" id="IPR000601">
    <property type="entry name" value="PKD_dom"/>
</dbReference>
<name>A0A9D9MZH0_9BACT</name>
<accession>A0A9D9MZH0</accession>
<dbReference type="InterPro" id="IPR035986">
    <property type="entry name" value="PKD_dom_sf"/>
</dbReference>
<evidence type="ECO:0000313" key="2">
    <source>
        <dbReference type="EMBL" id="MBO8455402.1"/>
    </source>
</evidence>
<gene>
    <name evidence="2" type="ORF">IAC08_03220</name>
</gene>
<organism evidence="2 3">
    <name type="scientific">Candidatus Cryptobacteroides intestinigallinarum</name>
    <dbReference type="NCBI Taxonomy" id="2840767"/>
    <lineage>
        <taxon>Bacteria</taxon>
        <taxon>Pseudomonadati</taxon>
        <taxon>Bacteroidota</taxon>
        <taxon>Bacteroidia</taxon>
        <taxon>Bacteroidales</taxon>
        <taxon>Candidatus Cryptobacteroides</taxon>
    </lineage>
</organism>
<dbReference type="AlphaFoldDB" id="A0A9D9MZH0"/>
<dbReference type="Pfam" id="PF18911">
    <property type="entry name" value="PKD_4"/>
    <property type="match status" value="1"/>
</dbReference>
<proteinExistence type="predicted"/>
<dbReference type="Gene3D" id="2.60.120.260">
    <property type="entry name" value="Galactose-binding domain-like"/>
    <property type="match status" value="1"/>
</dbReference>
<evidence type="ECO:0000259" key="1">
    <source>
        <dbReference type="PROSITE" id="PS50093"/>
    </source>
</evidence>
<feature type="domain" description="PKD" evidence="1">
    <location>
        <begin position="58"/>
        <end position="113"/>
    </location>
</feature>
<sequence>MKRILSLFALCGLFVLGSCKKDNKAIEKDFDFGASATETLIGETVTFTDYSINVQSRTWTFPDGTPATSDKAVADVVFNAAGEKDVTLTVTYSDGTQDSGTIKITVLNPMSAEITAEGLTPKGCAKKGTEITFSLDKVEGDPTSYEWSFPGGTPATSTAVSPKVVWNDQINDVEVSCKLTRESDGATVTVTRHIIAGNYPMFVKDEQYGLDVYGFEQGEVNRVWYNWGNFPSEAAGEHADLMTIVDGGANGTAKCMKMDISKTMGDCIWEHATRNNWSNNPWLTSGEEYELSLWFKADLPSAGTMAGCIWLNIFSFVPDYLNDPLRALNGQASWSTIFPGDEFTVTSQTKLWEGTITEIGGTEQAPEFKNLLTTEWQKYTFTFTVEEGNPGDIFKNCYLAFGITGVGATVYVDEIQLNLIEK</sequence>